<evidence type="ECO:0000313" key="2">
    <source>
        <dbReference type="Proteomes" id="UP000012073"/>
    </source>
</evidence>
<keyword evidence="2" id="KW-1185">Reference proteome</keyword>
<dbReference type="Gramene" id="CDF36463">
    <property type="protein sequence ID" value="CDF36463"/>
    <property type="gene ID" value="CHC_T00004395001"/>
</dbReference>
<dbReference type="AlphaFoldDB" id="R7QFD2"/>
<proteinExistence type="predicted"/>
<sequence length="88" mass="10013">MPARHCWLFRSGRAESFGESQVAKHVTNECSLCGVRASRSIHSGWEMSGILDRMRDKMLLYSMHKLVLDQAPYISRFGTRVLAEAKRG</sequence>
<dbReference type="Proteomes" id="UP000012073">
    <property type="component" value="Unassembled WGS sequence"/>
</dbReference>
<accession>R7QFD2</accession>
<dbReference type="EMBL" id="HG001780">
    <property type="protein sequence ID" value="CDF36463.1"/>
    <property type="molecule type" value="Genomic_DNA"/>
</dbReference>
<name>R7QFD2_CHOCR</name>
<dbReference type="GeneID" id="17323987"/>
<evidence type="ECO:0000313" key="1">
    <source>
        <dbReference type="EMBL" id="CDF36463.1"/>
    </source>
</evidence>
<reference evidence="2" key="1">
    <citation type="journal article" date="2013" name="Proc. Natl. Acad. Sci. U.S.A.">
        <title>Genome structure and metabolic features in the red seaweed Chondrus crispus shed light on evolution of the Archaeplastida.</title>
        <authorList>
            <person name="Collen J."/>
            <person name="Porcel B."/>
            <person name="Carre W."/>
            <person name="Ball S.G."/>
            <person name="Chaparro C."/>
            <person name="Tonon T."/>
            <person name="Barbeyron T."/>
            <person name="Michel G."/>
            <person name="Noel B."/>
            <person name="Valentin K."/>
            <person name="Elias M."/>
            <person name="Artiguenave F."/>
            <person name="Arun A."/>
            <person name="Aury J.M."/>
            <person name="Barbosa-Neto J.F."/>
            <person name="Bothwell J.H."/>
            <person name="Bouget F.Y."/>
            <person name="Brillet L."/>
            <person name="Cabello-Hurtado F."/>
            <person name="Capella-Gutierrez S."/>
            <person name="Charrier B."/>
            <person name="Cladiere L."/>
            <person name="Cock J.M."/>
            <person name="Coelho S.M."/>
            <person name="Colleoni C."/>
            <person name="Czjzek M."/>
            <person name="Da Silva C."/>
            <person name="Delage L."/>
            <person name="Denoeud F."/>
            <person name="Deschamps P."/>
            <person name="Dittami S.M."/>
            <person name="Gabaldon T."/>
            <person name="Gachon C.M."/>
            <person name="Groisillier A."/>
            <person name="Herve C."/>
            <person name="Jabbari K."/>
            <person name="Katinka M."/>
            <person name="Kloareg B."/>
            <person name="Kowalczyk N."/>
            <person name="Labadie K."/>
            <person name="Leblanc C."/>
            <person name="Lopez P.J."/>
            <person name="McLachlan D.H."/>
            <person name="Meslet-Cladiere L."/>
            <person name="Moustafa A."/>
            <person name="Nehr Z."/>
            <person name="Nyvall Collen P."/>
            <person name="Panaud O."/>
            <person name="Partensky F."/>
            <person name="Poulain J."/>
            <person name="Rensing S.A."/>
            <person name="Rousvoal S."/>
            <person name="Samson G."/>
            <person name="Symeonidi A."/>
            <person name="Weissenbach J."/>
            <person name="Zambounis A."/>
            <person name="Wincker P."/>
            <person name="Boyen C."/>
        </authorList>
    </citation>
    <scope>NUCLEOTIDE SEQUENCE [LARGE SCALE GENOMIC DNA]</scope>
    <source>
        <strain evidence="2">cv. Stackhouse</strain>
    </source>
</reference>
<protein>
    <submittedName>
        <fullName evidence="1">Uncharacterized protein</fullName>
    </submittedName>
</protein>
<dbReference type="RefSeq" id="XP_005716282.1">
    <property type="nucleotide sequence ID" value="XM_005716225.1"/>
</dbReference>
<gene>
    <name evidence="1" type="ORF">CHC_T00004395001</name>
</gene>
<dbReference type="KEGG" id="ccp:CHC_T00004395001"/>
<organism evidence="1 2">
    <name type="scientific">Chondrus crispus</name>
    <name type="common">Carrageen Irish moss</name>
    <name type="synonym">Polymorpha crispa</name>
    <dbReference type="NCBI Taxonomy" id="2769"/>
    <lineage>
        <taxon>Eukaryota</taxon>
        <taxon>Rhodophyta</taxon>
        <taxon>Florideophyceae</taxon>
        <taxon>Rhodymeniophycidae</taxon>
        <taxon>Gigartinales</taxon>
        <taxon>Gigartinaceae</taxon>
        <taxon>Chondrus</taxon>
    </lineage>
</organism>